<proteinExistence type="predicted"/>
<dbReference type="EMBL" id="CP048711">
    <property type="protein sequence ID" value="QIB65913.1"/>
    <property type="molecule type" value="Genomic_DNA"/>
</dbReference>
<evidence type="ECO:0000313" key="2">
    <source>
        <dbReference type="Proteomes" id="UP000477680"/>
    </source>
</evidence>
<protein>
    <recommendedName>
        <fullName evidence="3">Rhamnosyltransferase</fullName>
    </recommendedName>
</protein>
<sequence length="280" mass="33164">MYQHFLITRFNLRNPRWTSSRSRHPALSDDWLEERFALFDNYCFPCVAAQTCKDFVWLVYFDTETPARWRQKIASYPAICANFQPVFVDGMAGFLPDIQARIANTGQPYLLTSRVDNDDCVSRDFIERIQQQFVPREFLALDFVDGYMLEIAPTRRLGRTLNAYNPFISLIERNHHPVSVWHKDHADWKREPRLRRIRQQRIWLTVIHHSNKTNVFRGFGRVDAAEVSNRFQLAPDTAAQLWHSLLPVSRWWWKSALNYLQTTANLAKRDLKKKLGFYRA</sequence>
<gene>
    <name evidence="1" type="ORF">G3T16_11265</name>
</gene>
<reference evidence="1 2" key="1">
    <citation type="submission" date="2020-02" db="EMBL/GenBank/DDBJ databases">
        <title>Genome sequencing for Kineobactrum sp. M2.</title>
        <authorList>
            <person name="Park S.-J."/>
        </authorList>
    </citation>
    <scope>NUCLEOTIDE SEQUENCE [LARGE SCALE GENOMIC DNA]</scope>
    <source>
        <strain evidence="1 2">M2</strain>
    </source>
</reference>
<dbReference type="AlphaFoldDB" id="A0A6C0U275"/>
<keyword evidence="2" id="KW-1185">Reference proteome</keyword>
<organism evidence="1 2">
    <name type="scientific">Kineobactrum salinum</name>
    <dbReference type="NCBI Taxonomy" id="2708301"/>
    <lineage>
        <taxon>Bacteria</taxon>
        <taxon>Pseudomonadati</taxon>
        <taxon>Pseudomonadota</taxon>
        <taxon>Gammaproteobacteria</taxon>
        <taxon>Cellvibrionales</taxon>
        <taxon>Halieaceae</taxon>
        <taxon>Kineobactrum</taxon>
    </lineage>
</organism>
<accession>A0A6C0U275</accession>
<dbReference type="InterPro" id="IPR021466">
    <property type="entry name" value="Put_rhamnosyl_transferase"/>
</dbReference>
<dbReference type="RefSeq" id="WP_163495351.1">
    <property type="nucleotide sequence ID" value="NZ_CP048711.1"/>
</dbReference>
<dbReference type="KEGG" id="kim:G3T16_11265"/>
<evidence type="ECO:0008006" key="3">
    <source>
        <dbReference type="Google" id="ProtNLM"/>
    </source>
</evidence>
<name>A0A6C0U275_9GAMM</name>
<dbReference type="Proteomes" id="UP000477680">
    <property type="component" value="Chromosome"/>
</dbReference>
<evidence type="ECO:0000313" key="1">
    <source>
        <dbReference type="EMBL" id="QIB65913.1"/>
    </source>
</evidence>
<dbReference type="Pfam" id="PF11316">
    <property type="entry name" value="Rhamno_transf"/>
    <property type="match status" value="1"/>
</dbReference>